<dbReference type="AlphaFoldDB" id="N0E430"/>
<dbReference type="PANTHER" id="PTHR35601">
    <property type="entry name" value="TOXIN RELE"/>
    <property type="match status" value="1"/>
</dbReference>
<dbReference type="SUPFAM" id="SSF143011">
    <property type="entry name" value="RelE-like"/>
    <property type="match status" value="1"/>
</dbReference>
<dbReference type="EMBL" id="CAIZ01000132">
    <property type="protein sequence ID" value="CCH70596.1"/>
    <property type="molecule type" value="Genomic_DNA"/>
</dbReference>
<evidence type="ECO:0000313" key="3">
    <source>
        <dbReference type="EMBL" id="CCH70596.1"/>
    </source>
</evidence>
<dbReference type="HOGENOM" id="CLU_1834207_0_0_11"/>
<evidence type="ECO:0000256" key="1">
    <source>
        <dbReference type="ARBA" id="ARBA00006226"/>
    </source>
</evidence>
<accession>N0E430</accession>
<organism evidence="3 4">
    <name type="scientific">Phycicoccus elongatus Lp2</name>
    <dbReference type="NCBI Taxonomy" id="1193181"/>
    <lineage>
        <taxon>Bacteria</taxon>
        <taxon>Bacillati</taxon>
        <taxon>Actinomycetota</taxon>
        <taxon>Actinomycetes</taxon>
        <taxon>Micrococcales</taxon>
        <taxon>Intrasporangiaceae</taxon>
        <taxon>Phycicoccus</taxon>
    </lineage>
</organism>
<comment type="similarity">
    <text evidence="1">Belongs to the RelE toxin family.</text>
</comment>
<dbReference type="Gene3D" id="3.30.2310.20">
    <property type="entry name" value="RelE-like"/>
    <property type="match status" value="1"/>
</dbReference>
<dbReference type="Pfam" id="PF05016">
    <property type="entry name" value="ParE_toxin"/>
    <property type="match status" value="1"/>
</dbReference>
<evidence type="ECO:0000256" key="2">
    <source>
        <dbReference type="ARBA" id="ARBA00022649"/>
    </source>
</evidence>
<name>N0E430_9MICO</name>
<dbReference type="STRING" id="1193181.BN10_610007"/>
<dbReference type="RefSeq" id="WP_010850439.1">
    <property type="nucleotide sequence ID" value="NZ_HF570956.1"/>
</dbReference>
<dbReference type="PANTHER" id="PTHR35601:SF1">
    <property type="entry name" value="TOXIN RELE"/>
    <property type="match status" value="1"/>
</dbReference>
<keyword evidence="2" id="KW-1277">Toxin-antitoxin system</keyword>
<proteinExistence type="inferred from homology"/>
<keyword evidence="4" id="KW-1185">Reference proteome</keyword>
<dbReference type="Proteomes" id="UP000013167">
    <property type="component" value="Unassembled WGS sequence"/>
</dbReference>
<reference evidence="3 4" key="1">
    <citation type="journal article" date="2013" name="ISME J.">
        <title>A metabolic model for members of the genus Tetrasphaera involved in enhanced biological phosphorus removal.</title>
        <authorList>
            <person name="Kristiansen R."/>
            <person name="Nguyen H.T.T."/>
            <person name="Saunders A.M."/>
            <person name="Nielsen J.L."/>
            <person name="Wimmer R."/>
            <person name="Le V.Q."/>
            <person name="McIlroy S.J."/>
            <person name="Petrovski S."/>
            <person name="Seviour R.J."/>
            <person name="Calteau A."/>
            <person name="Nielsen K.L."/>
            <person name="Nielsen P.H."/>
        </authorList>
    </citation>
    <scope>NUCLEOTIDE SEQUENCE [LARGE SCALE GENOMIC DNA]</scope>
    <source>
        <strain evidence="3 4">Lp2</strain>
    </source>
</reference>
<gene>
    <name evidence="3" type="ORF">BN10_610007</name>
</gene>
<sequence>MALVSDRLGGVAFSAHHARLGTGLLKLELEAINLSQVGCRWGALFGSVRAVGVSHSVTWSRAAQRALARDVPESVAAACLEFVLGALAENPQRVGKALRAPFAGLHSARRGDFRVIYRIDDELVHIHVVSLRHSRDAYRA</sequence>
<dbReference type="eggNOG" id="COG2026">
    <property type="taxonomic scope" value="Bacteria"/>
</dbReference>
<dbReference type="InterPro" id="IPR007712">
    <property type="entry name" value="RelE/ParE_toxin"/>
</dbReference>
<comment type="caution">
    <text evidence="3">The sequence shown here is derived from an EMBL/GenBank/DDBJ whole genome shotgun (WGS) entry which is preliminary data.</text>
</comment>
<dbReference type="InterPro" id="IPR035093">
    <property type="entry name" value="RelE/ParE_toxin_dom_sf"/>
</dbReference>
<evidence type="ECO:0000313" key="4">
    <source>
        <dbReference type="Proteomes" id="UP000013167"/>
    </source>
</evidence>
<protein>
    <submittedName>
        <fullName evidence="3">Plasmid stabilization system (Modular protein)</fullName>
    </submittedName>
</protein>